<evidence type="ECO:0000313" key="3">
    <source>
        <dbReference type="EMBL" id="KAF4138946.1"/>
    </source>
</evidence>
<keyword evidence="4" id="KW-1185">Reference proteome</keyword>
<dbReference type="EMBL" id="JAACNO010001608">
    <property type="protein sequence ID" value="KAF4138946.1"/>
    <property type="molecule type" value="Genomic_DNA"/>
</dbReference>
<sequence length="261" mass="28270">MAGIVDVASGVGKMIGSFRLRLRRSQCNPSASYPSSSWMNTPRFNARWLRSSRPCCPCDLWSVTAPLTRPSEELFVGLLEHFDVRGLLLQLWLGEQSCGFGPSTGNTSGVSGSLMAKNRGLLEPTKSPTPNVTAVMVSTITVSKSTTMEFWMTTATLVEGGIGLFNSETDHSLDADHQDGRAAVVGQNAEAVAGQDDGRLDNNNATRKRPRDAKWIEQCFASTPIRLQCAKFSPKLPNLCTKVAESDAEVAKSFNETSHNA</sequence>
<dbReference type="AlphaFoldDB" id="A0A833RPA7"/>
<name>A0A833RPA7_PHYIN</name>
<protein>
    <submittedName>
        <fullName evidence="2">Uncharacterized protein</fullName>
    </submittedName>
</protein>
<comment type="caution">
    <text evidence="2">The sequence shown here is derived from an EMBL/GenBank/DDBJ whole genome shotgun (WGS) entry which is preliminary data.</text>
</comment>
<gene>
    <name evidence="2" type="ORF">GN244_ATG18686</name>
    <name evidence="1" type="ORF">GN244_ATG20713</name>
    <name evidence="3" type="ORF">GN958_ATG11903</name>
</gene>
<accession>A0A833RPA7</accession>
<evidence type="ECO:0000313" key="4">
    <source>
        <dbReference type="Proteomes" id="UP000602510"/>
    </source>
</evidence>
<reference evidence="2" key="1">
    <citation type="submission" date="2020-04" db="EMBL/GenBank/DDBJ databases">
        <title>Hybrid Assembly of Korean Phytophthora infestans isolates.</title>
        <authorList>
            <person name="Prokchorchik M."/>
            <person name="Lee Y."/>
            <person name="Seo J."/>
            <person name="Cho J.-H."/>
            <person name="Park Y.-E."/>
            <person name="Jang D.-C."/>
            <person name="Im J.-S."/>
            <person name="Choi J.-G."/>
            <person name="Park H.-J."/>
            <person name="Lee G.-B."/>
            <person name="Lee Y.-G."/>
            <person name="Hong S.-Y."/>
            <person name="Cho K."/>
            <person name="Sohn K.H."/>
        </authorList>
    </citation>
    <scope>NUCLEOTIDE SEQUENCE</scope>
    <source>
        <strain evidence="2">KR_1_A1</strain>
        <strain evidence="3">KR_2_A2</strain>
    </source>
</reference>
<proteinExistence type="predicted"/>
<dbReference type="Proteomes" id="UP000704712">
    <property type="component" value="Unassembled WGS sequence"/>
</dbReference>
<evidence type="ECO:0000313" key="1">
    <source>
        <dbReference type="EMBL" id="KAF4027661.1"/>
    </source>
</evidence>
<dbReference type="EMBL" id="WSZM01000795">
    <property type="protein sequence ID" value="KAF4029592.1"/>
    <property type="molecule type" value="Genomic_DNA"/>
</dbReference>
<dbReference type="EMBL" id="WSZM01001350">
    <property type="protein sequence ID" value="KAF4027661.1"/>
    <property type="molecule type" value="Genomic_DNA"/>
</dbReference>
<organism evidence="2 4">
    <name type="scientific">Phytophthora infestans</name>
    <name type="common">Potato late blight agent</name>
    <name type="synonym">Botrytis infestans</name>
    <dbReference type="NCBI Taxonomy" id="4787"/>
    <lineage>
        <taxon>Eukaryota</taxon>
        <taxon>Sar</taxon>
        <taxon>Stramenopiles</taxon>
        <taxon>Oomycota</taxon>
        <taxon>Peronosporomycetes</taxon>
        <taxon>Peronosporales</taxon>
        <taxon>Peronosporaceae</taxon>
        <taxon>Phytophthora</taxon>
    </lineage>
</organism>
<evidence type="ECO:0000313" key="2">
    <source>
        <dbReference type="EMBL" id="KAF4029592.1"/>
    </source>
</evidence>
<dbReference type="Proteomes" id="UP000602510">
    <property type="component" value="Unassembled WGS sequence"/>
</dbReference>